<organism evidence="5 6">
    <name type="scientific">Seiridium unicorne</name>
    <dbReference type="NCBI Taxonomy" id="138068"/>
    <lineage>
        <taxon>Eukaryota</taxon>
        <taxon>Fungi</taxon>
        <taxon>Dikarya</taxon>
        <taxon>Ascomycota</taxon>
        <taxon>Pezizomycotina</taxon>
        <taxon>Sordariomycetes</taxon>
        <taxon>Xylariomycetidae</taxon>
        <taxon>Amphisphaeriales</taxon>
        <taxon>Sporocadaceae</taxon>
        <taxon>Seiridium</taxon>
    </lineage>
</organism>
<keyword evidence="6" id="KW-1185">Reference proteome</keyword>
<reference evidence="5 6" key="1">
    <citation type="journal article" date="2024" name="J. Plant Pathol.">
        <title>Sequence and assembly of the genome of Seiridium unicorne, isolate CBS 538.82, causal agent of cypress canker disease.</title>
        <authorList>
            <person name="Scali E."/>
            <person name="Rocca G.D."/>
            <person name="Danti R."/>
            <person name="Garbelotto M."/>
            <person name="Barberini S."/>
            <person name="Baroncelli R."/>
            <person name="Emiliani G."/>
        </authorList>
    </citation>
    <scope>NUCLEOTIDE SEQUENCE [LARGE SCALE GENOMIC DNA]</scope>
    <source>
        <strain evidence="5 6">BM-138-508</strain>
    </source>
</reference>
<proteinExistence type="predicted"/>
<evidence type="ECO:0000259" key="4">
    <source>
        <dbReference type="PROSITE" id="PS51388"/>
    </source>
</evidence>
<dbReference type="InterPro" id="IPR045063">
    <property type="entry name" value="Dynamin_N"/>
</dbReference>
<dbReference type="PANTHER" id="PTHR11566">
    <property type="entry name" value="DYNAMIN"/>
    <property type="match status" value="1"/>
</dbReference>
<protein>
    <submittedName>
        <fullName evidence="5">Vacuolar sorting protein VPS1</fullName>
    </submittedName>
</protein>
<comment type="caution">
    <text evidence="5">The sequence shown here is derived from an EMBL/GenBank/DDBJ whole genome shotgun (WGS) entry which is preliminary data.</text>
</comment>
<dbReference type="InterPro" id="IPR022812">
    <property type="entry name" value="Dynamin"/>
</dbReference>
<feature type="compositionally biased region" description="Basic and acidic residues" evidence="3">
    <location>
        <begin position="1"/>
        <end position="25"/>
    </location>
</feature>
<dbReference type="InterPro" id="IPR000375">
    <property type="entry name" value="Dynamin_stalk"/>
</dbReference>
<dbReference type="InterPro" id="IPR001401">
    <property type="entry name" value="Dynamin_GTPase"/>
</dbReference>
<dbReference type="Gene3D" id="1.20.120.1240">
    <property type="entry name" value="Dynamin, middle domain"/>
    <property type="match status" value="1"/>
</dbReference>
<feature type="region of interest" description="Disordered" evidence="3">
    <location>
        <begin position="456"/>
        <end position="501"/>
    </location>
</feature>
<gene>
    <name evidence="5" type="ORF">SUNI508_00243</name>
</gene>
<feature type="domain" description="GED" evidence="4">
    <location>
        <begin position="687"/>
        <end position="780"/>
    </location>
</feature>
<evidence type="ECO:0000256" key="1">
    <source>
        <dbReference type="ARBA" id="ARBA00022741"/>
    </source>
</evidence>
<evidence type="ECO:0000313" key="5">
    <source>
        <dbReference type="EMBL" id="KAK9426716.1"/>
    </source>
</evidence>
<dbReference type="PANTHER" id="PTHR11566:SF21">
    <property type="entry name" value="DYNAMIN RELATED PROTEIN 1, ISOFORM A"/>
    <property type="match status" value="1"/>
</dbReference>
<keyword evidence="2" id="KW-0342">GTP-binding</keyword>
<feature type="compositionally biased region" description="Polar residues" evidence="3">
    <location>
        <begin position="456"/>
        <end position="474"/>
    </location>
</feature>
<dbReference type="Gene3D" id="3.40.50.300">
    <property type="entry name" value="P-loop containing nucleotide triphosphate hydrolases"/>
    <property type="match status" value="1"/>
</dbReference>
<dbReference type="InterPro" id="IPR027417">
    <property type="entry name" value="P-loop_NTPase"/>
</dbReference>
<sequence length="790" mass="89236">MSESHESSGKNYHNDSRSGHSHDSDDAGPTQGTLPEERLTENPFDSEGSRILFNAIDQLQSCDAGRDIDIPQLVIVGGQSVGKSSLLQSLVDIPFPTGQGCCTRFATRIVSRRTSPGTRNECLITIVKPDFDLNEYFNYDSNDNHESFRHHSENLGAQEFLRIMKDVEEKYMGIKPGKGRGAKNFATEVLKIELSGPNRSHFSILDIPGLIANDSDVNAAEMEGLNKMVVEYLSRPQNIVICVADASYDLANQGVFTLAGKHVEDSRLLRVFTKCDNVTQPALLQEVVRVATKPRALGDASLVYHGWFVVRNRHPDDDPDFDLAAAEKELFGKCLWNNIDESRRGSIMLKGYLGNLLCARIRQEFPSLHQKVRDLLKETFVARQSLGNPRPTHNDRVQYLNSIVQEFQKAAQQALNSPGRLPLKEMRIRGLVATKNLKFDGKMRQQGHQYAFEDMPNSSETVKSESNIIQSDGQPLQARGENMPPTPEASPSPKPRKIKPLRGFAKYSAPPASEVSEIRQEIRDQIQIYQSNGLPGLLNIEIVPELYRTQTQKWLKMATHHLHAVARDMNIATTSIMTYIDQKYHSCPTALEGFLSAIQQFHTSAHERAENALNDYIEKEKHYQLQTTNPAFVQMLESLRMERVQGAFRDQKAYLRQWLDTKDPAITVDIVMERIDIVLRDLHYDPAIRMENDIHDVLKLELQRFIDFTTKRVIEDFVSSKSGPLLGLSTEYILSLSEPEIEGLAREDDATLSKREKYDEKIARLTESCAIVEHAWKQTTPRQGELLAVA</sequence>
<dbReference type="SUPFAM" id="SSF52540">
    <property type="entry name" value="P-loop containing nucleoside triphosphate hydrolases"/>
    <property type="match status" value="1"/>
</dbReference>
<dbReference type="PROSITE" id="PS51388">
    <property type="entry name" value="GED"/>
    <property type="match status" value="1"/>
</dbReference>
<evidence type="ECO:0000256" key="2">
    <source>
        <dbReference type="ARBA" id="ARBA00023134"/>
    </source>
</evidence>
<dbReference type="Pfam" id="PF01031">
    <property type="entry name" value="Dynamin_M"/>
    <property type="match status" value="1"/>
</dbReference>
<accession>A0ABR2VJN0</accession>
<dbReference type="Pfam" id="PF00350">
    <property type="entry name" value="Dynamin_N"/>
    <property type="match status" value="1"/>
</dbReference>
<dbReference type="InterPro" id="IPR020850">
    <property type="entry name" value="GED_dom"/>
</dbReference>
<evidence type="ECO:0000256" key="3">
    <source>
        <dbReference type="SAM" id="MobiDB-lite"/>
    </source>
</evidence>
<evidence type="ECO:0000313" key="6">
    <source>
        <dbReference type="Proteomes" id="UP001408356"/>
    </source>
</evidence>
<dbReference type="Proteomes" id="UP001408356">
    <property type="component" value="Unassembled WGS sequence"/>
</dbReference>
<feature type="compositionally biased region" description="Pro residues" evidence="3">
    <location>
        <begin position="484"/>
        <end position="493"/>
    </location>
</feature>
<dbReference type="PRINTS" id="PR00195">
    <property type="entry name" value="DYNAMIN"/>
</dbReference>
<dbReference type="SMART" id="SM00053">
    <property type="entry name" value="DYNc"/>
    <property type="match status" value="1"/>
</dbReference>
<name>A0ABR2VJN0_9PEZI</name>
<feature type="region of interest" description="Disordered" evidence="3">
    <location>
        <begin position="1"/>
        <end position="45"/>
    </location>
</feature>
<dbReference type="EMBL" id="JARVKF010000001">
    <property type="protein sequence ID" value="KAK9426716.1"/>
    <property type="molecule type" value="Genomic_DNA"/>
</dbReference>
<keyword evidence="1" id="KW-0547">Nucleotide-binding</keyword>